<feature type="compositionally biased region" description="Low complexity" evidence="1">
    <location>
        <begin position="13"/>
        <end position="25"/>
    </location>
</feature>
<proteinExistence type="predicted"/>
<feature type="region of interest" description="Disordered" evidence="1">
    <location>
        <begin position="1"/>
        <end position="37"/>
    </location>
</feature>
<reference evidence="2 3" key="1">
    <citation type="submission" date="2024-02" db="EMBL/GenBank/DDBJ databases">
        <title>De novo assembly and annotation of 12 fungi associated with fruit tree decline syndrome in Ontario, Canada.</title>
        <authorList>
            <person name="Sulman M."/>
            <person name="Ellouze W."/>
            <person name="Ilyukhin E."/>
        </authorList>
    </citation>
    <scope>NUCLEOTIDE SEQUENCE [LARGE SCALE GENOMIC DNA]</scope>
    <source>
        <strain evidence="2 3">M42-189</strain>
    </source>
</reference>
<evidence type="ECO:0000313" key="2">
    <source>
        <dbReference type="EMBL" id="KAL1596391.1"/>
    </source>
</evidence>
<evidence type="ECO:0000256" key="1">
    <source>
        <dbReference type="SAM" id="MobiDB-lite"/>
    </source>
</evidence>
<evidence type="ECO:0000313" key="3">
    <source>
        <dbReference type="Proteomes" id="UP001521785"/>
    </source>
</evidence>
<protein>
    <submittedName>
        <fullName evidence="2">Uncharacterized protein</fullName>
    </submittedName>
</protein>
<keyword evidence="3" id="KW-1185">Reference proteome</keyword>
<comment type="caution">
    <text evidence="2">The sequence shown here is derived from an EMBL/GenBank/DDBJ whole genome shotgun (WGS) entry which is preliminary data.</text>
</comment>
<sequence length="345" mass="38463">MASDERPVSTTIPSSEPEPSHAPSEPSKEEPPARTPPSVFQSARIYLLRYLTFQIRRLDRFLVRFSTILESPASTDALLGTLGYTLELLAALFSRLLTHRLASLASTIADKADEMLLPGETLVTTLPTAPSDKLMSQVAASSRALAALIADFRIFVRMWGIAGLYMWARGLWHSPLATEAGPKEKLVRRITWAQIASLVLFQVLENGAYLASKGVLTSEGWSGERGKRKEIAWWIWSSRFWASHVALEIVRVGVLKYYGDGEDVSRKVKETVGDGEKEGKLLIEEKKRERRVWWRDAVSNVAYMPMTLHWSVEEEKGFLSDWGVGLLGAIAGGSLFVDAWEQTAQ</sequence>
<dbReference type="EMBL" id="JAKJXO020000014">
    <property type="protein sequence ID" value="KAL1596391.1"/>
    <property type="molecule type" value="Genomic_DNA"/>
</dbReference>
<dbReference type="PANTHER" id="PTHR12652">
    <property type="entry name" value="PEROXISOMAL BIOGENESIS FACTOR 11"/>
    <property type="match status" value="1"/>
</dbReference>
<dbReference type="Proteomes" id="UP001521785">
    <property type="component" value="Unassembled WGS sequence"/>
</dbReference>
<name>A0ABR3QW42_9PLEO</name>
<dbReference type="PANTHER" id="PTHR12652:SF25">
    <property type="entry name" value="MICROBODY (PEROXISOME) PROLIFERATION PROTEIN PEROXIN 11C (EUROFUNG)"/>
    <property type="match status" value="1"/>
</dbReference>
<accession>A0ABR3QW42</accession>
<organism evidence="2 3">
    <name type="scientific">Paraconiothyrium brasiliense</name>
    <dbReference type="NCBI Taxonomy" id="300254"/>
    <lineage>
        <taxon>Eukaryota</taxon>
        <taxon>Fungi</taxon>
        <taxon>Dikarya</taxon>
        <taxon>Ascomycota</taxon>
        <taxon>Pezizomycotina</taxon>
        <taxon>Dothideomycetes</taxon>
        <taxon>Pleosporomycetidae</taxon>
        <taxon>Pleosporales</taxon>
        <taxon>Massarineae</taxon>
        <taxon>Didymosphaeriaceae</taxon>
        <taxon>Paraconiothyrium</taxon>
    </lineage>
</organism>
<gene>
    <name evidence="2" type="ORF">SLS60_009037</name>
</gene>